<keyword evidence="10 12" id="KW-0704">Schiff base</keyword>
<evidence type="ECO:0000313" key="16">
    <source>
        <dbReference type="EMBL" id="ACL75963.1"/>
    </source>
</evidence>
<dbReference type="GO" id="GO:0008840">
    <property type="term" value="F:4-hydroxy-tetrahydrodipicolinate synthase activity"/>
    <property type="evidence" value="ECO:0007669"/>
    <property type="project" value="UniProtKB-UniRule"/>
</dbReference>
<feature type="active site" description="Schiff-base intermediate with substrate" evidence="12 14">
    <location>
        <position position="162"/>
    </location>
</feature>
<evidence type="ECO:0000256" key="12">
    <source>
        <dbReference type="HAMAP-Rule" id="MF_00418"/>
    </source>
</evidence>
<dbReference type="EMBL" id="CP001348">
    <property type="protein sequence ID" value="ACL75963.1"/>
    <property type="molecule type" value="Genomic_DNA"/>
</dbReference>
<evidence type="ECO:0000256" key="11">
    <source>
        <dbReference type="ARBA" id="ARBA00047836"/>
    </source>
</evidence>
<dbReference type="STRING" id="394503.Ccel_1611"/>
<dbReference type="AlphaFoldDB" id="B8I2H0"/>
<keyword evidence="5 12" id="KW-0963">Cytoplasm</keyword>
<organism evidence="16 17">
    <name type="scientific">Ruminiclostridium cellulolyticum (strain ATCC 35319 / DSM 5812 / JCM 6584 / H10)</name>
    <name type="common">Clostridium cellulolyticum</name>
    <dbReference type="NCBI Taxonomy" id="394503"/>
    <lineage>
        <taxon>Bacteria</taxon>
        <taxon>Bacillati</taxon>
        <taxon>Bacillota</taxon>
        <taxon>Clostridia</taxon>
        <taxon>Eubacteriales</taxon>
        <taxon>Oscillospiraceae</taxon>
        <taxon>Ruminiclostridium</taxon>
    </lineage>
</organism>
<evidence type="ECO:0000256" key="2">
    <source>
        <dbReference type="ARBA" id="ARBA00005120"/>
    </source>
</evidence>
<dbReference type="RefSeq" id="WP_015925079.1">
    <property type="nucleotide sequence ID" value="NC_011898.1"/>
</dbReference>
<evidence type="ECO:0000256" key="4">
    <source>
        <dbReference type="ARBA" id="ARBA00012086"/>
    </source>
</evidence>
<sequence>MRLEGVYVAVVTPFDNGKIAEKIYEEYLENLISSGIAGIVVCGSTGESSMLTMEEHIHLFKLSKEIVNKRIQVIANSGANSTHEAIYLTKEAEKIGVDASLSVVPYYVKPTQEGLFLHFKAIHDETKNIPLIIYNVPGRTVVDISVETVVRLSALERYIGIKEASSDMEKVSIMVSQTKPNFSVLSGNDSTFLPLLSVGGKGVISVIGNIMPKELVALYDSVEKGDLKTAIDLNTKMLPLYQALSLESNPIPVNYALYKMGQIPNELKLPLTPLSEPNQKKMEQVLKDLSII</sequence>
<protein>
    <recommendedName>
        <fullName evidence="4 12">4-hydroxy-tetrahydrodipicolinate synthase</fullName>
        <shortName evidence="12">HTPA synthase</shortName>
        <ecNumber evidence="4 12">4.3.3.7</ecNumber>
    </recommendedName>
</protein>
<reference evidence="16 17" key="1">
    <citation type="submission" date="2009-01" db="EMBL/GenBank/DDBJ databases">
        <title>Complete sequence of Clostridium cellulolyticum H10.</title>
        <authorList>
            <consortium name="US DOE Joint Genome Institute"/>
            <person name="Lucas S."/>
            <person name="Copeland A."/>
            <person name="Lapidus A."/>
            <person name="Glavina del Rio T."/>
            <person name="Dalin E."/>
            <person name="Tice H."/>
            <person name="Bruce D."/>
            <person name="Goodwin L."/>
            <person name="Pitluck S."/>
            <person name="Chertkov O."/>
            <person name="Saunders E."/>
            <person name="Brettin T."/>
            <person name="Detter J.C."/>
            <person name="Han C."/>
            <person name="Larimer F."/>
            <person name="Land M."/>
            <person name="Hauser L."/>
            <person name="Kyrpides N."/>
            <person name="Ivanova N."/>
            <person name="Zhou J."/>
            <person name="Richardson P."/>
        </authorList>
    </citation>
    <scope>NUCLEOTIDE SEQUENCE [LARGE SCALE GENOMIC DNA]</scope>
    <source>
        <strain evidence="17">ATCC 35319 / DSM 5812 / JCM 6584 / H10</strain>
    </source>
</reference>
<dbReference type="OrthoDB" id="9782828at2"/>
<evidence type="ECO:0000313" key="17">
    <source>
        <dbReference type="Proteomes" id="UP000001349"/>
    </source>
</evidence>
<gene>
    <name evidence="12" type="primary">dapA</name>
    <name evidence="16" type="ordered locus">Ccel_1611</name>
</gene>
<name>B8I2H0_RUMCH</name>
<dbReference type="SMART" id="SM01130">
    <property type="entry name" value="DHDPS"/>
    <property type="match status" value="1"/>
</dbReference>
<comment type="pathway">
    <text evidence="2 12">Amino-acid biosynthesis; L-lysine biosynthesis via DAP pathway; (S)-tetrahydrodipicolinate from L-aspartate: step 3/4.</text>
</comment>
<dbReference type="Proteomes" id="UP000001349">
    <property type="component" value="Chromosome"/>
</dbReference>
<comment type="caution">
    <text evidence="12">Was originally thought to be a dihydrodipicolinate synthase (DHDPS), catalyzing the condensation of (S)-aspartate-beta-semialdehyde [(S)-ASA] and pyruvate to dihydrodipicolinate (DHDP). However, it was shown in E.coli that the product of the enzymatic reaction is not dihydrodipicolinate but in fact (4S)-4-hydroxy-2,3,4,5-tetrahydro-(2S)-dipicolinic acid (HTPA), and that the consecutive dehydration reaction leading to DHDP is not spontaneous but catalyzed by DapB.</text>
</comment>
<dbReference type="InterPro" id="IPR013785">
    <property type="entry name" value="Aldolase_TIM"/>
</dbReference>
<dbReference type="KEGG" id="cce:Ccel_1611"/>
<feature type="binding site" evidence="12 15">
    <location>
        <position position="204"/>
    </location>
    <ligand>
        <name>pyruvate</name>
        <dbReference type="ChEBI" id="CHEBI:15361"/>
    </ligand>
</feature>
<dbReference type="InterPro" id="IPR020624">
    <property type="entry name" value="Schiff_base-form_aldolases_CS"/>
</dbReference>
<dbReference type="PANTHER" id="PTHR12128">
    <property type="entry name" value="DIHYDRODIPICOLINATE SYNTHASE"/>
    <property type="match status" value="1"/>
</dbReference>
<dbReference type="PROSITE" id="PS00665">
    <property type="entry name" value="DHDPS_1"/>
    <property type="match status" value="1"/>
</dbReference>
<dbReference type="GO" id="GO:0005829">
    <property type="term" value="C:cytosol"/>
    <property type="evidence" value="ECO:0007669"/>
    <property type="project" value="TreeGrafter"/>
</dbReference>
<dbReference type="EC" id="4.3.3.7" evidence="4 12"/>
<accession>B8I2H0</accession>
<feature type="binding site" evidence="12 15">
    <location>
        <position position="45"/>
    </location>
    <ligand>
        <name>pyruvate</name>
        <dbReference type="ChEBI" id="CHEBI:15361"/>
    </ligand>
</feature>
<keyword evidence="9 12" id="KW-0456">Lyase</keyword>
<evidence type="ECO:0000256" key="1">
    <source>
        <dbReference type="ARBA" id="ARBA00003294"/>
    </source>
</evidence>
<dbReference type="HOGENOM" id="CLU_049343_7_1_9"/>
<dbReference type="UniPathway" id="UPA00034">
    <property type="reaction ID" value="UER00017"/>
</dbReference>
<evidence type="ECO:0000256" key="3">
    <source>
        <dbReference type="ARBA" id="ARBA00007592"/>
    </source>
</evidence>
<evidence type="ECO:0000256" key="14">
    <source>
        <dbReference type="PIRSR" id="PIRSR001365-1"/>
    </source>
</evidence>
<dbReference type="InterPro" id="IPR002220">
    <property type="entry name" value="DapA-like"/>
</dbReference>
<evidence type="ECO:0000256" key="15">
    <source>
        <dbReference type="PIRSR" id="PIRSR001365-2"/>
    </source>
</evidence>
<dbReference type="PRINTS" id="PR00146">
    <property type="entry name" value="DHPICSNTHASE"/>
</dbReference>
<dbReference type="Gene3D" id="3.20.20.70">
    <property type="entry name" value="Aldolase class I"/>
    <property type="match status" value="1"/>
</dbReference>
<dbReference type="HAMAP" id="MF_00418">
    <property type="entry name" value="DapA"/>
    <property type="match status" value="1"/>
</dbReference>
<comment type="catalytic activity">
    <reaction evidence="11 12">
        <text>L-aspartate 4-semialdehyde + pyruvate = (2S,4S)-4-hydroxy-2,3,4,5-tetrahydrodipicolinate + H2O + H(+)</text>
        <dbReference type="Rhea" id="RHEA:34171"/>
        <dbReference type="ChEBI" id="CHEBI:15361"/>
        <dbReference type="ChEBI" id="CHEBI:15377"/>
        <dbReference type="ChEBI" id="CHEBI:15378"/>
        <dbReference type="ChEBI" id="CHEBI:67139"/>
        <dbReference type="ChEBI" id="CHEBI:537519"/>
        <dbReference type="EC" id="4.3.3.7"/>
    </reaction>
</comment>
<feature type="active site" description="Proton donor/acceptor" evidence="12 14">
    <location>
        <position position="134"/>
    </location>
</feature>
<dbReference type="Pfam" id="PF00701">
    <property type="entry name" value="DHDPS"/>
    <property type="match status" value="1"/>
</dbReference>
<dbReference type="NCBIfam" id="TIGR00674">
    <property type="entry name" value="dapA"/>
    <property type="match status" value="1"/>
</dbReference>
<dbReference type="GO" id="GO:0019877">
    <property type="term" value="P:diaminopimelate biosynthetic process"/>
    <property type="evidence" value="ECO:0007669"/>
    <property type="project" value="UniProtKB-UniRule"/>
</dbReference>
<comment type="subcellular location">
    <subcellularLocation>
        <location evidence="12">Cytoplasm</location>
    </subcellularLocation>
</comment>
<keyword evidence="6 12" id="KW-0028">Amino-acid biosynthesis</keyword>
<evidence type="ECO:0000256" key="6">
    <source>
        <dbReference type="ARBA" id="ARBA00022605"/>
    </source>
</evidence>
<evidence type="ECO:0000256" key="13">
    <source>
        <dbReference type="PIRNR" id="PIRNR001365"/>
    </source>
</evidence>
<evidence type="ECO:0000256" key="8">
    <source>
        <dbReference type="ARBA" id="ARBA00023154"/>
    </source>
</evidence>
<feature type="site" description="Part of a proton relay during catalysis" evidence="12">
    <location>
        <position position="44"/>
    </location>
</feature>
<keyword evidence="8 12" id="KW-0457">Lysine biosynthesis</keyword>
<evidence type="ECO:0000256" key="7">
    <source>
        <dbReference type="ARBA" id="ARBA00022915"/>
    </source>
</evidence>
<proteinExistence type="inferred from homology"/>
<comment type="similarity">
    <text evidence="3 12 13">Belongs to the DapA family.</text>
</comment>
<evidence type="ECO:0000256" key="5">
    <source>
        <dbReference type="ARBA" id="ARBA00022490"/>
    </source>
</evidence>
<comment type="function">
    <text evidence="1 12">Catalyzes the condensation of (S)-aspartate-beta-semialdehyde [(S)-ASA] and pyruvate to 4-hydroxy-tetrahydrodipicolinate (HTPA).</text>
</comment>
<dbReference type="GO" id="GO:0009089">
    <property type="term" value="P:lysine biosynthetic process via diaminopimelate"/>
    <property type="evidence" value="ECO:0007669"/>
    <property type="project" value="UniProtKB-UniRule"/>
</dbReference>
<evidence type="ECO:0000256" key="9">
    <source>
        <dbReference type="ARBA" id="ARBA00023239"/>
    </source>
</evidence>
<dbReference type="SUPFAM" id="SSF51569">
    <property type="entry name" value="Aldolase"/>
    <property type="match status" value="1"/>
</dbReference>
<dbReference type="CDD" id="cd00950">
    <property type="entry name" value="DHDPS"/>
    <property type="match status" value="1"/>
</dbReference>
<comment type="subunit">
    <text evidence="12">Homotetramer; dimer of dimers.</text>
</comment>
<feature type="site" description="Part of a proton relay during catalysis" evidence="12">
    <location>
        <position position="107"/>
    </location>
</feature>
<dbReference type="PANTHER" id="PTHR12128:SF66">
    <property type="entry name" value="4-HYDROXY-2-OXOGLUTARATE ALDOLASE, MITOCHONDRIAL"/>
    <property type="match status" value="1"/>
</dbReference>
<dbReference type="InterPro" id="IPR005263">
    <property type="entry name" value="DapA"/>
</dbReference>
<dbReference type="eggNOG" id="COG0329">
    <property type="taxonomic scope" value="Bacteria"/>
</dbReference>
<evidence type="ECO:0000256" key="10">
    <source>
        <dbReference type="ARBA" id="ARBA00023270"/>
    </source>
</evidence>
<dbReference type="PIRSF" id="PIRSF001365">
    <property type="entry name" value="DHDPS"/>
    <property type="match status" value="1"/>
</dbReference>
<keyword evidence="17" id="KW-1185">Reference proteome</keyword>
<keyword evidence="7 12" id="KW-0220">Diaminopimelate biosynthesis</keyword>